<dbReference type="AlphaFoldDB" id="A0AAE0BKF2"/>
<keyword evidence="4" id="KW-1185">Reference proteome</keyword>
<dbReference type="Proteomes" id="UP001190700">
    <property type="component" value="Unassembled WGS sequence"/>
</dbReference>
<feature type="transmembrane region" description="Helical" evidence="2">
    <location>
        <begin position="417"/>
        <end position="438"/>
    </location>
</feature>
<evidence type="ECO:0000313" key="4">
    <source>
        <dbReference type="Proteomes" id="UP001190700"/>
    </source>
</evidence>
<feature type="region of interest" description="Disordered" evidence="1">
    <location>
        <begin position="478"/>
        <end position="503"/>
    </location>
</feature>
<reference evidence="3 4" key="1">
    <citation type="journal article" date="2015" name="Genome Biol. Evol.">
        <title>Comparative Genomics of a Bacterivorous Green Alga Reveals Evolutionary Causalities and Consequences of Phago-Mixotrophic Mode of Nutrition.</title>
        <authorList>
            <person name="Burns J.A."/>
            <person name="Paasch A."/>
            <person name="Narechania A."/>
            <person name="Kim E."/>
        </authorList>
    </citation>
    <scope>NUCLEOTIDE SEQUENCE [LARGE SCALE GENOMIC DNA]</scope>
    <source>
        <strain evidence="3 4">PLY_AMNH</strain>
    </source>
</reference>
<dbReference type="EMBL" id="LGRX02034502">
    <property type="protein sequence ID" value="KAK3237630.1"/>
    <property type="molecule type" value="Genomic_DNA"/>
</dbReference>
<dbReference type="PANTHER" id="PTHR11319">
    <property type="entry name" value="G PROTEIN-COUPLED RECEPTOR-RELATED"/>
    <property type="match status" value="1"/>
</dbReference>
<feature type="non-terminal residue" evidence="3">
    <location>
        <position position="1"/>
    </location>
</feature>
<dbReference type="PANTHER" id="PTHR11319:SF35">
    <property type="entry name" value="OUTER MEMBRANE PROTEIN PMPC-RELATED"/>
    <property type="match status" value="1"/>
</dbReference>
<organism evidence="3 4">
    <name type="scientific">Cymbomonas tetramitiformis</name>
    <dbReference type="NCBI Taxonomy" id="36881"/>
    <lineage>
        <taxon>Eukaryota</taxon>
        <taxon>Viridiplantae</taxon>
        <taxon>Chlorophyta</taxon>
        <taxon>Pyramimonadophyceae</taxon>
        <taxon>Pyramimonadales</taxon>
        <taxon>Pyramimonadaceae</taxon>
        <taxon>Cymbomonas</taxon>
    </lineage>
</organism>
<protein>
    <recommendedName>
        <fullName evidence="5">TRP C-terminal domain-containing protein</fullName>
    </recommendedName>
</protein>
<evidence type="ECO:0000256" key="1">
    <source>
        <dbReference type="SAM" id="MobiDB-lite"/>
    </source>
</evidence>
<feature type="transmembrane region" description="Helical" evidence="2">
    <location>
        <begin position="74"/>
        <end position="98"/>
    </location>
</feature>
<name>A0AAE0BKF2_9CHLO</name>
<accession>A0AAE0BKF2</accession>
<feature type="transmembrane region" description="Helical" evidence="2">
    <location>
        <begin position="377"/>
        <end position="402"/>
    </location>
</feature>
<feature type="transmembrane region" description="Helical" evidence="2">
    <location>
        <begin position="450"/>
        <end position="475"/>
    </location>
</feature>
<proteinExistence type="predicted"/>
<evidence type="ECO:0000313" key="3">
    <source>
        <dbReference type="EMBL" id="KAK3237630.1"/>
    </source>
</evidence>
<keyword evidence="2" id="KW-0472">Membrane</keyword>
<keyword evidence="2" id="KW-1133">Transmembrane helix</keyword>
<evidence type="ECO:0008006" key="5">
    <source>
        <dbReference type="Google" id="ProtNLM"/>
    </source>
</evidence>
<feature type="compositionally biased region" description="Polar residues" evidence="1">
    <location>
        <begin position="494"/>
        <end position="503"/>
    </location>
</feature>
<sequence>SAVKQELTRHEWKQSVRAACSAGALFVGMQVHPDVGTTLFQLLQCVPYYYDNENGDVQYWLKSNVAVACFTQEWYIGTAFASLMILIFVAGLPASLVIRMTHLRRKVKMNIGLTDANRCLPLFTERRWKACDDLEYNQFFVHAKFLPSTEKEVIEIKHLKRSFASKASAVSAKLLKNMSRSFKSSKTKEAAITITASPLSDFQAAVDEYEDWLAELVKQRANGATDETESSNDDVPVTDVTAAEPGWKVISVYASPKSYTDLGKQSEKLPTERAWAQWAARFNQAKEEYHKRLCEDVNPEQIMRPSELDLHEVGLVQVAMWEKVDNGDRGSANLVPVTQLDAMQGVFGHLIDNFEDAFYYWQCYEVMRRLMQTGMVVLVETIFGRTLAATFGLVVSFVAVVLHMKFSPYVHDALDRLMSAILINQVVLQIAILLLLAKKDDDGTSNFAEYLGYFLLILNVGVIFVAATVIMPILVPSTRSDDSDDSNECDDSSKITGGIQSPSEGSQVVFQNIFGNETRMSARSLTLQKFINAGEMQMLVDAPHSPRGDVERDISESDANGEIATAVHHSRISVTQMQMGT</sequence>
<evidence type="ECO:0000256" key="2">
    <source>
        <dbReference type="SAM" id="Phobius"/>
    </source>
</evidence>
<comment type="caution">
    <text evidence="3">The sequence shown here is derived from an EMBL/GenBank/DDBJ whole genome shotgun (WGS) entry which is preliminary data.</text>
</comment>
<gene>
    <name evidence="3" type="ORF">CYMTET_52309</name>
</gene>
<keyword evidence="2" id="KW-0812">Transmembrane</keyword>